<feature type="region of interest" description="Disordered" evidence="1">
    <location>
        <begin position="169"/>
        <end position="189"/>
    </location>
</feature>
<dbReference type="InterPro" id="IPR052559">
    <property type="entry name" value="V-haloperoxidase"/>
</dbReference>
<dbReference type="Pfam" id="PF01569">
    <property type="entry name" value="PAP2"/>
    <property type="match status" value="1"/>
</dbReference>
<evidence type="ECO:0000313" key="5">
    <source>
        <dbReference type="Proteomes" id="UP000606974"/>
    </source>
</evidence>
<dbReference type="Gene3D" id="1.20.144.10">
    <property type="entry name" value="Phosphatidic acid phosphatase type 2/haloperoxidase"/>
    <property type="match status" value="1"/>
</dbReference>
<evidence type="ECO:0000259" key="2">
    <source>
        <dbReference type="Pfam" id="PF01569"/>
    </source>
</evidence>
<evidence type="ECO:0000313" key="4">
    <source>
        <dbReference type="EMBL" id="KAF7507607.1"/>
    </source>
</evidence>
<keyword evidence="5" id="KW-1185">Reference proteome</keyword>
<evidence type="ECO:0000259" key="3">
    <source>
        <dbReference type="Pfam" id="PF17897"/>
    </source>
</evidence>
<proteinExistence type="predicted"/>
<protein>
    <recommendedName>
        <fullName evidence="6">Phosphatidic acid phosphatase type 2/haloperoxidase domain-containing protein</fullName>
    </recommendedName>
</protein>
<dbReference type="GO" id="GO:0004601">
    <property type="term" value="F:peroxidase activity"/>
    <property type="evidence" value="ECO:0007669"/>
    <property type="project" value="InterPro"/>
</dbReference>
<feature type="domain" description="Vanadium chloroperoxidase N-terminal" evidence="3">
    <location>
        <begin position="4"/>
        <end position="223"/>
    </location>
</feature>
<dbReference type="Pfam" id="PF17897">
    <property type="entry name" value="VCPO_N"/>
    <property type="match status" value="1"/>
</dbReference>
<dbReference type="SUPFAM" id="SSF48317">
    <property type="entry name" value="Acid phosphatase/Vanadium-dependent haloperoxidase"/>
    <property type="match status" value="1"/>
</dbReference>
<dbReference type="InterPro" id="IPR041067">
    <property type="entry name" value="VCPO_N"/>
</dbReference>
<dbReference type="OrthoDB" id="9997027at2759"/>
<dbReference type="InterPro" id="IPR016119">
    <property type="entry name" value="Br/Cl_peroxidase_C"/>
</dbReference>
<organism evidence="4 5">
    <name type="scientific">Endocarpon pusillum</name>
    <dbReference type="NCBI Taxonomy" id="364733"/>
    <lineage>
        <taxon>Eukaryota</taxon>
        <taxon>Fungi</taxon>
        <taxon>Dikarya</taxon>
        <taxon>Ascomycota</taxon>
        <taxon>Pezizomycotina</taxon>
        <taxon>Eurotiomycetes</taxon>
        <taxon>Chaetothyriomycetidae</taxon>
        <taxon>Verrucariales</taxon>
        <taxon>Verrucariaceae</taxon>
        <taxon>Endocarpon</taxon>
    </lineage>
</organism>
<comment type="caution">
    <text evidence="4">The sequence shown here is derived from an EMBL/GenBank/DDBJ whole genome shotgun (WGS) entry which is preliminary data.</text>
</comment>
<accession>A0A8H7AIG6</accession>
<evidence type="ECO:0008006" key="6">
    <source>
        <dbReference type="Google" id="ProtNLM"/>
    </source>
</evidence>
<dbReference type="CDD" id="cd03398">
    <property type="entry name" value="PAP2_haloperoxidase"/>
    <property type="match status" value="1"/>
</dbReference>
<dbReference type="InterPro" id="IPR000326">
    <property type="entry name" value="PAP2/HPO"/>
</dbReference>
<sequence length="595" mass="65035">MVVLPPTEEPAGYNANYILYWNNVALDLNRLVVSLGGPQNGPPSAARALGIFHLAINDAYFAIRPDPTGRATTYLTPDNPNPAFRLPAVGTANDARLSVAGAANTTLLQLYTTRSADVANATTDQLRQFLKQAADAFPNLDTLSSSYRFGVAVGRAMLDLLDIKPNEPGYDQDSYRPTPGKYKFNDDPTNPVRIVPVDVNNPNGPKRAVRVYGAPFYGMSARRIAVQHNINGVKIDHMIADPPVGFGTDDVADYNSTFDELIRQGGVQALNTTRRTPAQTTSGFFWAYDGANLIGTPVRLFNQILRKIAWDKKPAGPTAEKTNADFARLFAIVNVSLADAAIFAWQEKWNFEFWRPLTGVREDTGNPMVDPFWLELGAPATNTENISFKPSFPAYPSGHATFAGSGFQAARLYYRQRDNLSFGPDEADNIGFDFVSDELNGISRDLRQPYDANLPITDQVGTVRTRVVRHYPSLWAAMFDAGISRIFLGVHWRFDAFASNDVVASLTPNAHGTTAYKAPETIKYETVRPRGDRPGQLFPVGGVPLGIGVANDVFMNNLKPTPVDKQPSGRNKSGDFPSATGGPSMPPTSQLRSQN</sequence>
<feature type="domain" description="Phosphatidic acid phosphatase type 2/haloperoxidase" evidence="2">
    <location>
        <begin position="348"/>
        <end position="499"/>
    </location>
</feature>
<dbReference type="PANTHER" id="PTHR34599">
    <property type="entry name" value="PEROXIDASE-RELATED"/>
    <property type="match status" value="1"/>
</dbReference>
<dbReference type="EMBL" id="JAACFV010000066">
    <property type="protein sequence ID" value="KAF7507607.1"/>
    <property type="molecule type" value="Genomic_DNA"/>
</dbReference>
<feature type="region of interest" description="Disordered" evidence="1">
    <location>
        <begin position="558"/>
        <end position="595"/>
    </location>
</feature>
<gene>
    <name evidence="4" type="ORF">GJ744_010277</name>
</gene>
<dbReference type="AlphaFoldDB" id="A0A8H7AIG6"/>
<name>A0A8H7AIG6_9EURO</name>
<dbReference type="InterPro" id="IPR036938">
    <property type="entry name" value="PAP2/HPO_sf"/>
</dbReference>
<dbReference type="Gene3D" id="1.10.606.10">
    <property type="entry name" value="Vanadium-containing Chloroperoxidase, domain 2"/>
    <property type="match status" value="1"/>
</dbReference>
<evidence type="ECO:0000256" key="1">
    <source>
        <dbReference type="SAM" id="MobiDB-lite"/>
    </source>
</evidence>
<dbReference type="PANTHER" id="PTHR34599:SF1">
    <property type="entry name" value="PHOSPHATIDIC ACID PHOSPHATASE TYPE 2_HALOPEROXIDASE DOMAIN-CONTAINING PROTEIN"/>
    <property type="match status" value="1"/>
</dbReference>
<dbReference type="Proteomes" id="UP000606974">
    <property type="component" value="Unassembled WGS sequence"/>
</dbReference>
<reference evidence="4" key="1">
    <citation type="submission" date="2020-02" db="EMBL/GenBank/DDBJ databases">
        <authorList>
            <person name="Palmer J.M."/>
        </authorList>
    </citation>
    <scope>NUCLEOTIDE SEQUENCE</scope>
    <source>
        <strain evidence="4">EPUS1.4</strain>
        <tissue evidence="4">Thallus</tissue>
    </source>
</reference>